<dbReference type="SMART" id="SM00228">
    <property type="entry name" value="PDZ"/>
    <property type="match status" value="1"/>
</dbReference>
<gene>
    <name evidence="2" type="ORF">F889_00958</name>
</gene>
<dbReference type="InterPro" id="IPR001478">
    <property type="entry name" value="PDZ"/>
</dbReference>
<evidence type="ECO:0000259" key="1">
    <source>
        <dbReference type="SMART" id="SM00228"/>
    </source>
</evidence>
<comment type="caution">
    <text evidence="2">The sequence shown here is derived from an EMBL/GenBank/DDBJ whole genome shotgun (WGS) entry which is preliminary data.</text>
</comment>
<dbReference type="HOGENOM" id="CLU_094101_0_0_6"/>
<evidence type="ECO:0000313" key="2">
    <source>
        <dbReference type="EMBL" id="ENX35291.1"/>
    </source>
</evidence>
<proteinExistence type="predicted"/>
<sequence>MTHLNLIAVILLSVIVLPFSSTLSANIYIPVSLFKKANKSQFVKAQALKTDEFDVSTMQLLEEGFVPIKSQKFSGRDSAKGYDYIVHELEKRADSLGAQIVLFSNTQSTESIGYYSFLTPAPRGPQNQTDNNGFGSVNTSNNVSSSLSQSAPIYQPQKEYTVSYFYKFESMTGIYPIDLSDLDKSRTGNLEGVKVKVISKKSPAFGEILADDIILKINDIVVRDVSNFVDISNYLKKGTIKFEILRKGQKVTKEILIT</sequence>
<dbReference type="AlphaFoldDB" id="N9QYX0"/>
<dbReference type="InterPro" id="IPR036034">
    <property type="entry name" value="PDZ_sf"/>
</dbReference>
<dbReference type="SUPFAM" id="SSF50156">
    <property type="entry name" value="PDZ domain-like"/>
    <property type="match status" value="1"/>
</dbReference>
<dbReference type="EMBL" id="APRZ01000011">
    <property type="protein sequence ID" value="ENX35291.1"/>
    <property type="molecule type" value="Genomic_DNA"/>
</dbReference>
<dbReference type="PATRIC" id="fig|1217695.3.peg.931"/>
<organism evidence="2 3">
    <name type="scientific">Acinetobacter colistiniresistens</name>
    <dbReference type="NCBI Taxonomy" id="280145"/>
    <lineage>
        <taxon>Bacteria</taxon>
        <taxon>Pseudomonadati</taxon>
        <taxon>Pseudomonadota</taxon>
        <taxon>Gammaproteobacteria</taxon>
        <taxon>Moraxellales</taxon>
        <taxon>Moraxellaceae</taxon>
        <taxon>Acinetobacter</taxon>
    </lineage>
</organism>
<dbReference type="Pfam" id="PF13180">
    <property type="entry name" value="PDZ_2"/>
    <property type="match status" value="1"/>
</dbReference>
<accession>N9QYX0</accession>
<protein>
    <recommendedName>
        <fullName evidence="1">PDZ domain-containing protein</fullName>
    </recommendedName>
</protein>
<dbReference type="Gene3D" id="2.30.42.10">
    <property type="match status" value="1"/>
</dbReference>
<reference evidence="2 3" key="1">
    <citation type="submission" date="2013-02" db="EMBL/GenBank/DDBJ databases">
        <title>The Genome Sequence of Acinetobacter sp. NIPH 1859.</title>
        <authorList>
            <consortium name="The Broad Institute Genome Sequencing Platform"/>
            <consortium name="The Broad Institute Genome Sequencing Center for Infectious Disease"/>
            <person name="Cerqueira G."/>
            <person name="Feldgarden M."/>
            <person name="Courvalin P."/>
            <person name="Perichon B."/>
            <person name="Grillot-Courvalin C."/>
            <person name="Clermont D."/>
            <person name="Rocha E."/>
            <person name="Yoon E.-J."/>
            <person name="Nemec A."/>
            <person name="Walker B."/>
            <person name="Young S.K."/>
            <person name="Zeng Q."/>
            <person name="Gargeya S."/>
            <person name="Fitzgerald M."/>
            <person name="Haas B."/>
            <person name="Abouelleil A."/>
            <person name="Alvarado L."/>
            <person name="Arachchi H.M."/>
            <person name="Berlin A.M."/>
            <person name="Chapman S.B."/>
            <person name="Dewar J."/>
            <person name="Goldberg J."/>
            <person name="Griggs A."/>
            <person name="Gujja S."/>
            <person name="Hansen M."/>
            <person name="Howarth C."/>
            <person name="Imamovic A."/>
            <person name="Larimer J."/>
            <person name="McCowan C."/>
            <person name="Murphy C."/>
            <person name="Neiman D."/>
            <person name="Pearson M."/>
            <person name="Priest M."/>
            <person name="Roberts A."/>
            <person name="Saif S."/>
            <person name="Shea T."/>
            <person name="Sisk P."/>
            <person name="Sykes S."/>
            <person name="Wortman J."/>
            <person name="Nusbaum C."/>
            <person name="Birren B."/>
        </authorList>
    </citation>
    <scope>NUCLEOTIDE SEQUENCE [LARGE SCALE GENOMIC DNA]</scope>
    <source>
        <strain evidence="2 3">NIPH 1859</strain>
    </source>
</reference>
<name>N9QYX0_9GAMM</name>
<dbReference type="Proteomes" id="UP000013009">
    <property type="component" value="Unassembled WGS sequence"/>
</dbReference>
<feature type="domain" description="PDZ" evidence="1">
    <location>
        <begin position="173"/>
        <end position="248"/>
    </location>
</feature>
<dbReference type="RefSeq" id="WP_005270971.1">
    <property type="nucleotide sequence ID" value="NZ_KB850194.1"/>
</dbReference>
<evidence type="ECO:0000313" key="3">
    <source>
        <dbReference type="Proteomes" id="UP000013009"/>
    </source>
</evidence>
<keyword evidence="3" id="KW-1185">Reference proteome</keyword>